<organism evidence="2">
    <name type="scientific">marine sediment metagenome</name>
    <dbReference type="NCBI Taxonomy" id="412755"/>
    <lineage>
        <taxon>unclassified sequences</taxon>
        <taxon>metagenomes</taxon>
        <taxon>ecological metagenomes</taxon>
    </lineage>
</organism>
<dbReference type="AlphaFoldDB" id="X1JA64"/>
<dbReference type="Pfam" id="PF01037">
    <property type="entry name" value="AsnC_trans_reg"/>
    <property type="match status" value="1"/>
</dbReference>
<sequence>MVQAYVLITAAIGKVRQVAEELEGLQGVKSIHVVTGPYDIIAFVEAKELGNLTNTVVKGIHKIKGVV</sequence>
<dbReference type="Gene3D" id="3.30.70.920">
    <property type="match status" value="1"/>
</dbReference>
<reference evidence="2" key="1">
    <citation type="journal article" date="2014" name="Front. Microbiol.">
        <title>High frequency of phylogenetically diverse reductive dehalogenase-homologous genes in deep subseafloor sedimentary metagenomes.</title>
        <authorList>
            <person name="Kawai M."/>
            <person name="Futagami T."/>
            <person name="Toyoda A."/>
            <person name="Takaki Y."/>
            <person name="Nishi S."/>
            <person name="Hori S."/>
            <person name="Arai W."/>
            <person name="Tsubouchi T."/>
            <person name="Morono Y."/>
            <person name="Uchiyama I."/>
            <person name="Ito T."/>
            <person name="Fujiyama A."/>
            <person name="Inagaki F."/>
            <person name="Takami H."/>
        </authorList>
    </citation>
    <scope>NUCLEOTIDE SEQUENCE</scope>
    <source>
        <strain evidence="2">Expedition CK06-06</strain>
    </source>
</reference>
<name>X1JA64_9ZZZZ</name>
<feature type="domain" description="Transcription regulator AsnC/Lrp ligand binding" evidence="1">
    <location>
        <begin position="6"/>
        <end position="66"/>
    </location>
</feature>
<evidence type="ECO:0000259" key="1">
    <source>
        <dbReference type="Pfam" id="PF01037"/>
    </source>
</evidence>
<proteinExistence type="predicted"/>
<comment type="caution">
    <text evidence="2">The sequence shown here is derived from an EMBL/GenBank/DDBJ whole genome shotgun (WGS) entry which is preliminary data.</text>
</comment>
<dbReference type="SUPFAM" id="SSF54909">
    <property type="entry name" value="Dimeric alpha+beta barrel"/>
    <property type="match status" value="1"/>
</dbReference>
<evidence type="ECO:0000313" key="2">
    <source>
        <dbReference type="EMBL" id="GAH91586.1"/>
    </source>
</evidence>
<dbReference type="EMBL" id="BARV01001070">
    <property type="protein sequence ID" value="GAH91586.1"/>
    <property type="molecule type" value="Genomic_DNA"/>
</dbReference>
<dbReference type="InterPro" id="IPR011008">
    <property type="entry name" value="Dimeric_a/b-barrel"/>
</dbReference>
<protein>
    <recommendedName>
        <fullName evidence="1">Transcription regulator AsnC/Lrp ligand binding domain-containing protein</fullName>
    </recommendedName>
</protein>
<gene>
    <name evidence="2" type="ORF">S06H3_03327</name>
</gene>
<accession>X1JA64</accession>
<dbReference type="InterPro" id="IPR019887">
    <property type="entry name" value="Tscrpt_reg_AsnC/Lrp_C"/>
</dbReference>
<feature type="non-terminal residue" evidence="2">
    <location>
        <position position="67"/>
    </location>
</feature>